<dbReference type="EMBL" id="JAQJZL010000014">
    <property type="protein sequence ID" value="KAJ6029829.1"/>
    <property type="molecule type" value="Genomic_DNA"/>
</dbReference>
<accession>A0AAD6N4A3</accession>
<reference evidence="1" key="2">
    <citation type="submission" date="2023-01" db="EMBL/GenBank/DDBJ databases">
        <authorList>
            <person name="Petersen C."/>
        </authorList>
    </citation>
    <scope>NUCLEOTIDE SEQUENCE</scope>
    <source>
        <strain evidence="1">IBT 15450</strain>
    </source>
</reference>
<comment type="caution">
    <text evidence="1">The sequence shown here is derived from an EMBL/GenBank/DDBJ whole genome shotgun (WGS) entry which is preliminary data.</text>
</comment>
<evidence type="ECO:0000313" key="1">
    <source>
        <dbReference type="EMBL" id="KAJ6029829.1"/>
    </source>
</evidence>
<keyword evidence="2" id="KW-1185">Reference proteome</keyword>
<sequence>MPDNTTVYTLPIGEMSLLGDYLAVANEKELQFVGKLNSRFALILSIPSSTFHDHSTTPDTRGERDLGQKLLLQQLNEELWITATADRPVTYSGI</sequence>
<dbReference type="AlphaFoldDB" id="A0AAD6N4A3"/>
<organism evidence="1 2">
    <name type="scientific">Penicillium canescens</name>
    <dbReference type="NCBI Taxonomy" id="5083"/>
    <lineage>
        <taxon>Eukaryota</taxon>
        <taxon>Fungi</taxon>
        <taxon>Dikarya</taxon>
        <taxon>Ascomycota</taxon>
        <taxon>Pezizomycotina</taxon>
        <taxon>Eurotiomycetes</taxon>
        <taxon>Eurotiomycetidae</taxon>
        <taxon>Eurotiales</taxon>
        <taxon>Aspergillaceae</taxon>
        <taxon>Penicillium</taxon>
    </lineage>
</organism>
<protein>
    <submittedName>
        <fullName evidence="1">Uncharacterized protein</fullName>
    </submittedName>
</protein>
<dbReference type="Proteomes" id="UP001219568">
    <property type="component" value="Unassembled WGS sequence"/>
</dbReference>
<evidence type="ECO:0000313" key="2">
    <source>
        <dbReference type="Proteomes" id="UP001219568"/>
    </source>
</evidence>
<name>A0AAD6N4A3_PENCN</name>
<gene>
    <name evidence="1" type="ORF">N7460_010095</name>
</gene>
<reference evidence="1" key="1">
    <citation type="journal article" date="2023" name="IMA Fungus">
        <title>Comparative genomic study of the Penicillium genus elucidates a diverse pangenome and 15 lateral gene transfer events.</title>
        <authorList>
            <person name="Petersen C."/>
            <person name="Sorensen T."/>
            <person name="Nielsen M.R."/>
            <person name="Sondergaard T.E."/>
            <person name="Sorensen J.L."/>
            <person name="Fitzpatrick D.A."/>
            <person name="Frisvad J.C."/>
            <person name="Nielsen K.L."/>
        </authorList>
    </citation>
    <scope>NUCLEOTIDE SEQUENCE</scope>
    <source>
        <strain evidence="1">IBT 15450</strain>
    </source>
</reference>
<proteinExistence type="predicted"/>